<evidence type="ECO:0000313" key="8">
    <source>
        <dbReference type="Proteomes" id="UP001445076"/>
    </source>
</evidence>
<dbReference type="PROSITE" id="PS00232">
    <property type="entry name" value="CADHERIN_1"/>
    <property type="match status" value="1"/>
</dbReference>
<dbReference type="InterPro" id="IPR020894">
    <property type="entry name" value="Cadherin_CS"/>
</dbReference>
<evidence type="ECO:0000256" key="5">
    <source>
        <dbReference type="PROSITE-ProRule" id="PRU00043"/>
    </source>
</evidence>
<proteinExistence type="predicted"/>
<keyword evidence="4" id="KW-0472">Membrane</keyword>
<comment type="subcellular location">
    <subcellularLocation>
        <location evidence="1">Membrane</location>
    </subcellularLocation>
</comment>
<evidence type="ECO:0000256" key="3">
    <source>
        <dbReference type="ARBA" id="ARBA00022837"/>
    </source>
</evidence>
<accession>A0AAW0WTQ3</accession>
<dbReference type="GO" id="GO:0031175">
    <property type="term" value="P:neuron projection development"/>
    <property type="evidence" value="ECO:0007669"/>
    <property type="project" value="TreeGrafter"/>
</dbReference>
<protein>
    <recommendedName>
        <fullName evidence="6">Cadherin domain-containing protein</fullName>
    </recommendedName>
</protein>
<dbReference type="GO" id="GO:0007156">
    <property type="term" value="P:homophilic cell adhesion via plasma membrane adhesion molecules"/>
    <property type="evidence" value="ECO:0007669"/>
    <property type="project" value="InterPro"/>
</dbReference>
<dbReference type="InterPro" id="IPR002126">
    <property type="entry name" value="Cadherin-like_dom"/>
</dbReference>
<gene>
    <name evidence="7" type="ORF">OTU49_008218</name>
</gene>
<feature type="non-terminal residue" evidence="7">
    <location>
        <position position="513"/>
    </location>
</feature>
<evidence type="ECO:0000256" key="2">
    <source>
        <dbReference type="ARBA" id="ARBA00022737"/>
    </source>
</evidence>
<dbReference type="FunFam" id="2.60.40.60:FF:000015">
    <property type="entry name" value="FAT atypical cadherin 1"/>
    <property type="match status" value="1"/>
</dbReference>
<dbReference type="SMART" id="SM00112">
    <property type="entry name" value="CA"/>
    <property type="match status" value="4"/>
</dbReference>
<feature type="domain" description="Cadherin" evidence="6">
    <location>
        <begin position="238"/>
        <end position="342"/>
    </location>
</feature>
<dbReference type="PROSITE" id="PS50268">
    <property type="entry name" value="CADHERIN_2"/>
    <property type="match status" value="4"/>
</dbReference>
<dbReference type="GO" id="GO:0016477">
    <property type="term" value="P:cell migration"/>
    <property type="evidence" value="ECO:0007669"/>
    <property type="project" value="TreeGrafter"/>
</dbReference>
<dbReference type="Proteomes" id="UP001445076">
    <property type="component" value="Unassembled WGS sequence"/>
</dbReference>
<keyword evidence="8" id="KW-1185">Reference proteome</keyword>
<dbReference type="FunFam" id="2.60.40.60:FF:000112">
    <property type="entry name" value="neural-cadherin isoform X1"/>
    <property type="match status" value="1"/>
</dbReference>
<dbReference type="InterPro" id="IPR039808">
    <property type="entry name" value="Cadherin"/>
</dbReference>
<dbReference type="GO" id="GO:0008013">
    <property type="term" value="F:beta-catenin binding"/>
    <property type="evidence" value="ECO:0007669"/>
    <property type="project" value="TreeGrafter"/>
</dbReference>
<feature type="domain" description="Cadherin" evidence="6">
    <location>
        <begin position="119"/>
        <end position="236"/>
    </location>
</feature>
<evidence type="ECO:0000256" key="4">
    <source>
        <dbReference type="ARBA" id="ARBA00023136"/>
    </source>
</evidence>
<keyword evidence="2" id="KW-0677">Repeat</keyword>
<feature type="domain" description="Cadherin" evidence="6">
    <location>
        <begin position="7"/>
        <end position="118"/>
    </location>
</feature>
<dbReference type="Pfam" id="PF00028">
    <property type="entry name" value="Cadherin"/>
    <property type="match status" value="2"/>
</dbReference>
<dbReference type="AlphaFoldDB" id="A0AAW0WTQ3"/>
<dbReference type="EMBL" id="JARKIK010000065">
    <property type="protein sequence ID" value="KAK8730326.1"/>
    <property type="molecule type" value="Genomic_DNA"/>
</dbReference>
<comment type="caution">
    <text evidence="7">The sequence shown here is derived from an EMBL/GenBank/DDBJ whole genome shotgun (WGS) entry which is preliminary data.</text>
</comment>
<dbReference type="GO" id="GO:0016342">
    <property type="term" value="C:catenin complex"/>
    <property type="evidence" value="ECO:0007669"/>
    <property type="project" value="TreeGrafter"/>
</dbReference>
<evidence type="ECO:0000256" key="1">
    <source>
        <dbReference type="ARBA" id="ARBA00004370"/>
    </source>
</evidence>
<dbReference type="InterPro" id="IPR015919">
    <property type="entry name" value="Cadherin-like_sf"/>
</dbReference>
<dbReference type="CDD" id="cd11304">
    <property type="entry name" value="Cadherin_repeat"/>
    <property type="match status" value="4"/>
</dbReference>
<dbReference type="PRINTS" id="PR00205">
    <property type="entry name" value="CADHERIN"/>
</dbReference>
<evidence type="ECO:0000313" key="7">
    <source>
        <dbReference type="EMBL" id="KAK8730326.1"/>
    </source>
</evidence>
<sequence>DNSPYFPDPVLTATICENTALGSPVIQVVATDHDDPKEGQNAQLVYSLEKNAIDEATGSPIFTIDTHLGLITTALCCLDREKTQRYSIQVVATDGGGLKGTGTVVVDVEDINDVPPRFSRPEWSLDVSENHPVERVLATLTVVDHDISNNFTFRVVKESGHGWDIFSVQERGGGGPGGDLRLVTPLDYENPDQRPGFRFRVEVTDEGDDGWDDKYHVDGAWVNLRLLDENDNTPTFLVRDHAHLTLPEDTPANAALTTFTAHDLDAGGYSRIQYSIAPASDPGRRFGVDEVGAVRLVGDLDRETTASHSVLVWAVDDGLPPRTATAFLNVNVTDVNDNPPFLAEPQEVKVAENGVTQVVARLRLGDPDDWRLGHGPPFTLALDPRAPPHIATSFTVTLDERGDEGRGVGVVSTVGSLDREEHRLLLVPLVVADAGSLSATLTLTVHVVDLNDNPMTPASKTVTVHTVQHQKRQVPLGRVYVQDPDDWDAAAKTYAWRHYQSGFFLNTSTGDLT</sequence>
<feature type="non-terminal residue" evidence="7">
    <location>
        <position position="1"/>
    </location>
</feature>
<dbReference type="GO" id="GO:0045296">
    <property type="term" value="F:cadherin binding"/>
    <property type="evidence" value="ECO:0007669"/>
    <property type="project" value="TreeGrafter"/>
</dbReference>
<organism evidence="7 8">
    <name type="scientific">Cherax quadricarinatus</name>
    <name type="common">Australian red claw crayfish</name>
    <dbReference type="NCBI Taxonomy" id="27406"/>
    <lineage>
        <taxon>Eukaryota</taxon>
        <taxon>Metazoa</taxon>
        <taxon>Ecdysozoa</taxon>
        <taxon>Arthropoda</taxon>
        <taxon>Crustacea</taxon>
        <taxon>Multicrustacea</taxon>
        <taxon>Malacostraca</taxon>
        <taxon>Eumalacostraca</taxon>
        <taxon>Eucarida</taxon>
        <taxon>Decapoda</taxon>
        <taxon>Pleocyemata</taxon>
        <taxon>Astacidea</taxon>
        <taxon>Parastacoidea</taxon>
        <taxon>Parastacidae</taxon>
        <taxon>Cherax</taxon>
    </lineage>
</organism>
<dbReference type="GO" id="GO:0005509">
    <property type="term" value="F:calcium ion binding"/>
    <property type="evidence" value="ECO:0007669"/>
    <property type="project" value="UniProtKB-UniRule"/>
</dbReference>
<dbReference type="SUPFAM" id="SSF49313">
    <property type="entry name" value="Cadherin-like"/>
    <property type="match status" value="4"/>
</dbReference>
<name>A0AAW0WTQ3_CHEQU</name>
<evidence type="ECO:0000259" key="6">
    <source>
        <dbReference type="PROSITE" id="PS50268"/>
    </source>
</evidence>
<dbReference type="PANTHER" id="PTHR24027">
    <property type="entry name" value="CADHERIN-23"/>
    <property type="match status" value="1"/>
</dbReference>
<dbReference type="Gene3D" id="2.60.40.60">
    <property type="entry name" value="Cadherins"/>
    <property type="match status" value="4"/>
</dbReference>
<keyword evidence="3 5" id="KW-0106">Calcium</keyword>
<dbReference type="PANTHER" id="PTHR24027:SF438">
    <property type="entry name" value="CADHERIN 23"/>
    <property type="match status" value="1"/>
</dbReference>
<reference evidence="7 8" key="1">
    <citation type="journal article" date="2024" name="BMC Genomics">
        <title>Genome assembly of redclaw crayfish (Cherax quadricarinatus) provides insights into its immune adaptation and hypoxia tolerance.</title>
        <authorList>
            <person name="Liu Z."/>
            <person name="Zheng J."/>
            <person name="Li H."/>
            <person name="Fang K."/>
            <person name="Wang S."/>
            <person name="He J."/>
            <person name="Zhou D."/>
            <person name="Weng S."/>
            <person name="Chi M."/>
            <person name="Gu Z."/>
            <person name="He J."/>
            <person name="Li F."/>
            <person name="Wang M."/>
        </authorList>
    </citation>
    <scope>NUCLEOTIDE SEQUENCE [LARGE SCALE GENOMIC DNA]</scope>
    <source>
        <strain evidence="7">ZL_2023a</strain>
    </source>
</reference>
<feature type="domain" description="Cadherin" evidence="6">
    <location>
        <begin position="342"/>
        <end position="459"/>
    </location>
</feature>